<organism evidence="2 3">
    <name type="scientific">Deinococcus seoulensis</name>
    <dbReference type="NCBI Taxonomy" id="1837379"/>
    <lineage>
        <taxon>Bacteria</taxon>
        <taxon>Thermotogati</taxon>
        <taxon>Deinococcota</taxon>
        <taxon>Deinococci</taxon>
        <taxon>Deinococcales</taxon>
        <taxon>Deinococcaceae</taxon>
        <taxon>Deinococcus</taxon>
    </lineage>
</organism>
<feature type="region of interest" description="Disordered" evidence="1">
    <location>
        <begin position="47"/>
        <end position="120"/>
    </location>
</feature>
<feature type="compositionally biased region" description="Basic and acidic residues" evidence="1">
    <location>
        <begin position="99"/>
        <end position="109"/>
    </location>
</feature>
<dbReference type="EMBL" id="BMQM01000002">
    <property type="protein sequence ID" value="GGR46476.1"/>
    <property type="molecule type" value="Genomic_DNA"/>
</dbReference>
<keyword evidence="3" id="KW-1185">Reference proteome</keyword>
<accession>A0ABQ2RNG1</accession>
<evidence type="ECO:0008006" key="4">
    <source>
        <dbReference type="Google" id="ProtNLM"/>
    </source>
</evidence>
<proteinExistence type="predicted"/>
<dbReference type="Proteomes" id="UP000634308">
    <property type="component" value="Unassembled WGS sequence"/>
</dbReference>
<evidence type="ECO:0000313" key="3">
    <source>
        <dbReference type="Proteomes" id="UP000634308"/>
    </source>
</evidence>
<gene>
    <name evidence="2" type="ORF">GCM10008959_04350</name>
</gene>
<comment type="caution">
    <text evidence="2">The sequence shown here is derived from an EMBL/GenBank/DDBJ whole genome shotgun (WGS) entry which is preliminary data.</text>
</comment>
<dbReference type="RefSeq" id="WP_189063348.1">
    <property type="nucleotide sequence ID" value="NZ_BMQM01000002.1"/>
</dbReference>
<evidence type="ECO:0000313" key="2">
    <source>
        <dbReference type="EMBL" id="GGR46476.1"/>
    </source>
</evidence>
<sequence length="120" mass="12952">MTGPTPKDPQAEAEFTRKMVLGILGTLEQKGLLSKHEVDSIIRAARHAAYPTPPRRTPGPAAPGTQWVKPGQSHQPMDRTTPIAIPNVQRAAPTPPGDQPKDKPAEETPKAPPVIDFDLQ</sequence>
<reference evidence="3" key="1">
    <citation type="journal article" date="2019" name="Int. J. Syst. Evol. Microbiol.">
        <title>The Global Catalogue of Microorganisms (GCM) 10K type strain sequencing project: providing services to taxonomists for standard genome sequencing and annotation.</title>
        <authorList>
            <consortium name="The Broad Institute Genomics Platform"/>
            <consortium name="The Broad Institute Genome Sequencing Center for Infectious Disease"/>
            <person name="Wu L."/>
            <person name="Ma J."/>
        </authorList>
    </citation>
    <scope>NUCLEOTIDE SEQUENCE [LARGE SCALE GENOMIC DNA]</scope>
    <source>
        <strain evidence="3">JCM 31404</strain>
    </source>
</reference>
<evidence type="ECO:0000256" key="1">
    <source>
        <dbReference type="SAM" id="MobiDB-lite"/>
    </source>
</evidence>
<feature type="compositionally biased region" description="Pro residues" evidence="1">
    <location>
        <begin position="51"/>
        <end position="61"/>
    </location>
</feature>
<protein>
    <recommendedName>
        <fullName evidence="4">Peroxin-14</fullName>
    </recommendedName>
</protein>
<name>A0ABQ2RNG1_9DEIO</name>